<evidence type="ECO:0000259" key="9">
    <source>
        <dbReference type="Pfam" id="PF00155"/>
    </source>
</evidence>
<dbReference type="PANTHER" id="PTHR42885">
    <property type="entry name" value="HISTIDINOL-PHOSPHATE AMINOTRANSFERASE-RELATED"/>
    <property type="match status" value="1"/>
</dbReference>
<dbReference type="EMBL" id="VSSQ01012956">
    <property type="protein sequence ID" value="MPM50400.1"/>
    <property type="molecule type" value="Genomic_DNA"/>
</dbReference>
<feature type="compositionally biased region" description="Low complexity" evidence="8">
    <location>
        <begin position="382"/>
        <end position="409"/>
    </location>
</feature>
<dbReference type="NCBIfam" id="NF002877">
    <property type="entry name" value="PRK03317.1"/>
    <property type="match status" value="1"/>
</dbReference>
<evidence type="ECO:0000313" key="10">
    <source>
        <dbReference type="EMBL" id="MPM50400.1"/>
    </source>
</evidence>
<organism evidence="10">
    <name type="scientific">bioreactor metagenome</name>
    <dbReference type="NCBI Taxonomy" id="1076179"/>
    <lineage>
        <taxon>unclassified sequences</taxon>
        <taxon>metagenomes</taxon>
        <taxon>ecological metagenomes</taxon>
    </lineage>
</organism>
<sequence length="409" mass="44076">MSPDPTARPAGRAAADVRLADLPLRPELVGEEPYGAPQLDVPVCLNVNENPYPPSAEVLAEIADAVSAAAGSMNRYPDREAIGLRTGLAAYLNRGGYALTVDNIWAANGSNEVMVQLMQAFAGPDRVVMSFPPTYSMYPEYARDTHSRYVTVPRRADFTLDLAETLRRIKLERPDLIIVCSPNNPTGTSTDLSVIRTLCEATDGIVVADEAYQEFARAGTRSALDLLPDHPNLVVSRTMSKAFAFAGGRLGYLAAAPAVVDACRIVRLPYHLSAITQAVARVALDHADDMLSRVDDLRRERDDLVSWLGEQGLATAPTDANFVLFGRFVDRHAVFRGLLDRGVLIREVGPEGWLRVSAGTPGEMAAFRTALLEVLPDCPRMTEAPTDVPADTPDPADAAAETPAPAGEE</sequence>
<keyword evidence="2 10" id="KW-0032">Aminotransferase</keyword>
<reference evidence="10" key="1">
    <citation type="submission" date="2019-08" db="EMBL/GenBank/DDBJ databases">
        <authorList>
            <person name="Kucharzyk K."/>
            <person name="Murdoch R.W."/>
            <person name="Higgins S."/>
            <person name="Loffler F."/>
        </authorList>
    </citation>
    <scope>NUCLEOTIDE SEQUENCE</scope>
</reference>
<dbReference type="GO" id="GO:0030170">
    <property type="term" value="F:pyridoxal phosphate binding"/>
    <property type="evidence" value="ECO:0007669"/>
    <property type="project" value="InterPro"/>
</dbReference>
<dbReference type="InterPro" id="IPR015421">
    <property type="entry name" value="PyrdxlP-dep_Trfase_major"/>
</dbReference>
<feature type="domain" description="Aminotransferase class I/classII large" evidence="9">
    <location>
        <begin position="45"/>
        <end position="368"/>
    </location>
</feature>
<dbReference type="Gene3D" id="3.90.1150.10">
    <property type="entry name" value="Aspartate Aminotransferase, domain 1"/>
    <property type="match status" value="1"/>
</dbReference>
<comment type="caution">
    <text evidence="10">The sequence shown here is derived from an EMBL/GenBank/DDBJ whole genome shotgun (WGS) entry which is preliminary data.</text>
</comment>
<dbReference type="AlphaFoldDB" id="A0A645AB32"/>
<dbReference type="InterPro" id="IPR015422">
    <property type="entry name" value="PyrdxlP-dep_Trfase_small"/>
</dbReference>
<proteinExistence type="inferred from homology"/>
<dbReference type="InterPro" id="IPR005861">
    <property type="entry name" value="HisP_aminotrans"/>
</dbReference>
<gene>
    <name evidence="10" type="primary">hisC_47</name>
    <name evidence="10" type="ORF">SDC9_97139</name>
</gene>
<dbReference type="InterPro" id="IPR001917">
    <property type="entry name" value="Aminotrans_II_pyridoxalP_BS"/>
</dbReference>
<dbReference type="InterPro" id="IPR015424">
    <property type="entry name" value="PyrdxlP-dep_Trfase"/>
</dbReference>
<dbReference type="EC" id="2.6.1.9" evidence="10"/>
<evidence type="ECO:0000256" key="8">
    <source>
        <dbReference type="SAM" id="MobiDB-lite"/>
    </source>
</evidence>
<dbReference type="Gene3D" id="3.40.640.10">
    <property type="entry name" value="Type I PLP-dependent aspartate aminotransferase-like (Major domain)"/>
    <property type="match status" value="1"/>
</dbReference>
<dbReference type="InterPro" id="IPR004839">
    <property type="entry name" value="Aminotransferase_I/II_large"/>
</dbReference>
<evidence type="ECO:0000256" key="4">
    <source>
        <dbReference type="ARBA" id="ARBA00022679"/>
    </source>
</evidence>
<dbReference type="PROSITE" id="PS00599">
    <property type="entry name" value="AA_TRANSFER_CLASS_2"/>
    <property type="match status" value="1"/>
</dbReference>
<dbReference type="PANTHER" id="PTHR42885:SF2">
    <property type="entry name" value="HISTIDINOL-PHOSPHATE AMINOTRANSFERASE"/>
    <property type="match status" value="1"/>
</dbReference>
<evidence type="ECO:0000256" key="7">
    <source>
        <dbReference type="ARBA" id="ARBA00029440"/>
    </source>
</evidence>
<keyword evidence="4 10" id="KW-0808">Transferase</keyword>
<dbReference type="HAMAP" id="MF_01023">
    <property type="entry name" value="HisC_aminotrans_2"/>
    <property type="match status" value="1"/>
</dbReference>
<keyword evidence="3" id="KW-0028">Amino-acid biosynthesis</keyword>
<keyword evidence="6" id="KW-0368">Histidine biosynthesis</keyword>
<comment type="cofactor">
    <cofactor evidence="1">
        <name>pyridoxal 5'-phosphate</name>
        <dbReference type="ChEBI" id="CHEBI:597326"/>
    </cofactor>
</comment>
<dbReference type="GO" id="GO:0000105">
    <property type="term" value="P:L-histidine biosynthetic process"/>
    <property type="evidence" value="ECO:0007669"/>
    <property type="project" value="UniProtKB-KW"/>
</dbReference>
<feature type="region of interest" description="Disordered" evidence="8">
    <location>
        <begin position="380"/>
        <end position="409"/>
    </location>
</feature>
<evidence type="ECO:0000256" key="3">
    <source>
        <dbReference type="ARBA" id="ARBA00022605"/>
    </source>
</evidence>
<evidence type="ECO:0000256" key="6">
    <source>
        <dbReference type="ARBA" id="ARBA00023102"/>
    </source>
</evidence>
<accession>A0A645AB32</accession>
<dbReference type="SUPFAM" id="SSF53383">
    <property type="entry name" value="PLP-dependent transferases"/>
    <property type="match status" value="1"/>
</dbReference>
<dbReference type="CDD" id="cd00609">
    <property type="entry name" value="AAT_like"/>
    <property type="match status" value="1"/>
</dbReference>
<dbReference type="GO" id="GO:0004400">
    <property type="term" value="F:histidinol-phosphate transaminase activity"/>
    <property type="evidence" value="ECO:0007669"/>
    <property type="project" value="UniProtKB-EC"/>
</dbReference>
<name>A0A645AB32_9ZZZZ</name>
<comment type="pathway">
    <text evidence="7">Amino-acid biosynthesis.</text>
</comment>
<evidence type="ECO:0000256" key="5">
    <source>
        <dbReference type="ARBA" id="ARBA00022898"/>
    </source>
</evidence>
<protein>
    <submittedName>
        <fullName evidence="10">Histidinol-phosphate aminotransferase</fullName>
        <ecNumber evidence="10">2.6.1.9</ecNumber>
    </submittedName>
</protein>
<dbReference type="NCBIfam" id="TIGR01141">
    <property type="entry name" value="hisC"/>
    <property type="match status" value="1"/>
</dbReference>
<evidence type="ECO:0000256" key="2">
    <source>
        <dbReference type="ARBA" id="ARBA00022576"/>
    </source>
</evidence>
<dbReference type="Pfam" id="PF00155">
    <property type="entry name" value="Aminotran_1_2"/>
    <property type="match status" value="1"/>
</dbReference>
<keyword evidence="5" id="KW-0663">Pyridoxal phosphate</keyword>
<evidence type="ECO:0000256" key="1">
    <source>
        <dbReference type="ARBA" id="ARBA00001933"/>
    </source>
</evidence>